<keyword evidence="2" id="KW-1133">Transmembrane helix</keyword>
<keyword evidence="1" id="KW-0175">Coiled coil</keyword>
<organism evidence="3 4">
    <name type="scientific">Citricoccus zhacaiensis</name>
    <dbReference type="NCBI Taxonomy" id="489142"/>
    <lineage>
        <taxon>Bacteria</taxon>
        <taxon>Bacillati</taxon>
        <taxon>Actinomycetota</taxon>
        <taxon>Actinomycetes</taxon>
        <taxon>Micrococcales</taxon>
        <taxon>Micrococcaceae</taxon>
        <taxon>Citricoccus</taxon>
    </lineage>
</organism>
<protein>
    <submittedName>
        <fullName evidence="3">Uncharacterized protein</fullName>
    </submittedName>
</protein>
<name>A0ABQ2LMN3_9MICC</name>
<keyword evidence="2" id="KW-0472">Membrane</keyword>
<feature type="coiled-coil region" evidence="1">
    <location>
        <begin position="22"/>
        <end position="68"/>
    </location>
</feature>
<feature type="transmembrane region" description="Helical" evidence="2">
    <location>
        <begin position="277"/>
        <end position="298"/>
    </location>
</feature>
<dbReference type="Proteomes" id="UP000642509">
    <property type="component" value="Unassembled WGS sequence"/>
</dbReference>
<evidence type="ECO:0000256" key="1">
    <source>
        <dbReference type="SAM" id="Coils"/>
    </source>
</evidence>
<evidence type="ECO:0000313" key="4">
    <source>
        <dbReference type="Proteomes" id="UP000642509"/>
    </source>
</evidence>
<reference evidence="4" key="1">
    <citation type="journal article" date="2019" name="Int. J. Syst. Evol. Microbiol.">
        <title>The Global Catalogue of Microorganisms (GCM) 10K type strain sequencing project: providing services to taxonomists for standard genome sequencing and annotation.</title>
        <authorList>
            <consortium name="The Broad Institute Genomics Platform"/>
            <consortium name="The Broad Institute Genome Sequencing Center for Infectious Disease"/>
            <person name="Wu L."/>
            <person name="Ma J."/>
        </authorList>
    </citation>
    <scope>NUCLEOTIDE SEQUENCE [LARGE SCALE GENOMIC DNA]</scope>
    <source>
        <strain evidence="4">CGMCC 1.7064</strain>
    </source>
</reference>
<keyword evidence="4" id="KW-1185">Reference proteome</keyword>
<gene>
    <name evidence="3" type="ORF">GCM10010977_02590</name>
</gene>
<comment type="caution">
    <text evidence="3">The sequence shown here is derived from an EMBL/GenBank/DDBJ whole genome shotgun (WGS) entry which is preliminary data.</text>
</comment>
<accession>A0ABQ2LMN3</accession>
<feature type="transmembrane region" description="Helical" evidence="2">
    <location>
        <begin position="234"/>
        <end position="256"/>
    </location>
</feature>
<keyword evidence="2" id="KW-0812">Transmembrane</keyword>
<evidence type="ECO:0000256" key="2">
    <source>
        <dbReference type="SAM" id="Phobius"/>
    </source>
</evidence>
<evidence type="ECO:0000313" key="3">
    <source>
        <dbReference type="EMBL" id="GGO40374.1"/>
    </source>
</evidence>
<feature type="transmembrane region" description="Helical" evidence="2">
    <location>
        <begin position="196"/>
        <end position="214"/>
    </location>
</feature>
<proteinExistence type="predicted"/>
<sequence>MVTSSDERNTRYIDSTAWFGTVSQFTAILETLEKALVQLAKQENEEVIASLEKELEKNKTRLDDTSDQTASGARPMSPYEAVITRNEYEIALHRRDSAIVLDMVATRPRVRDEISGSAATLGDRIAREPYDSLTVTFYGSSPYTSRVDLKADRRRGLSINISSASRQWSNGTIKELEDTVRRGTPWFGRQLTSFRWLFGALTVLGGVAFLGATVTSDALRAFMSSLVAMPVGFIGLFALFVMLPAAGAAAIIHRVAPLFALNLGAETPFRDRQLPRMLFGIGVGIINVALALAPALLFPAG</sequence>
<dbReference type="EMBL" id="BMLQ01000001">
    <property type="protein sequence ID" value="GGO40374.1"/>
    <property type="molecule type" value="Genomic_DNA"/>
</dbReference>